<comment type="catalytic activity">
    <reaction evidence="1">
        <text>4-hydroxy-4-methyl-2-oxoglutarate = 2 pyruvate</text>
        <dbReference type="Rhea" id="RHEA:22748"/>
        <dbReference type="ChEBI" id="CHEBI:15361"/>
        <dbReference type="ChEBI" id="CHEBI:58276"/>
        <dbReference type="EC" id="4.1.3.17"/>
    </reaction>
</comment>
<dbReference type="CDD" id="cd16841">
    <property type="entry name" value="RraA_family"/>
    <property type="match status" value="1"/>
</dbReference>
<evidence type="ECO:0000256" key="10">
    <source>
        <dbReference type="ARBA" id="ARBA00030169"/>
    </source>
</evidence>
<evidence type="ECO:0000256" key="12">
    <source>
        <dbReference type="ARBA" id="ARBA00047973"/>
    </source>
</evidence>
<dbReference type="GO" id="GO:0046872">
    <property type="term" value="F:metal ion binding"/>
    <property type="evidence" value="ECO:0007669"/>
    <property type="project" value="UniProtKB-KW"/>
</dbReference>
<dbReference type="EC" id="4.1.1.112" evidence="6"/>
<name>A0A8J3IG82_9CHLR</name>
<evidence type="ECO:0000256" key="1">
    <source>
        <dbReference type="ARBA" id="ARBA00001342"/>
    </source>
</evidence>
<protein>
    <recommendedName>
        <fullName evidence="7">Putative 4-hydroxy-4-methyl-2-oxoglutarate aldolase</fullName>
        <ecNumber evidence="6">4.1.1.112</ecNumber>
        <ecNumber evidence="5">4.1.3.17</ecNumber>
    </recommendedName>
    <alternativeName>
        <fullName evidence="11">Oxaloacetate decarboxylase</fullName>
    </alternativeName>
    <alternativeName>
        <fullName evidence="9">Regulator of ribonuclease activity homolog</fullName>
    </alternativeName>
    <alternativeName>
        <fullName evidence="10">RraA-like protein</fullName>
    </alternativeName>
</protein>
<comment type="subunit">
    <text evidence="4">Homotrimer.</text>
</comment>
<organism evidence="14 15">
    <name type="scientific">Reticulibacter mediterranei</name>
    <dbReference type="NCBI Taxonomy" id="2778369"/>
    <lineage>
        <taxon>Bacteria</taxon>
        <taxon>Bacillati</taxon>
        <taxon>Chloroflexota</taxon>
        <taxon>Ktedonobacteria</taxon>
        <taxon>Ktedonobacterales</taxon>
        <taxon>Reticulibacteraceae</taxon>
        <taxon>Reticulibacter</taxon>
    </lineage>
</organism>
<reference evidence="14" key="1">
    <citation type="submission" date="2020-10" db="EMBL/GenBank/DDBJ databases">
        <title>Taxonomic study of unclassified bacteria belonging to the class Ktedonobacteria.</title>
        <authorList>
            <person name="Yabe S."/>
            <person name="Wang C.M."/>
            <person name="Zheng Y."/>
            <person name="Sakai Y."/>
            <person name="Cavaletti L."/>
            <person name="Monciardini P."/>
            <person name="Donadio S."/>
        </authorList>
    </citation>
    <scope>NUCLEOTIDE SEQUENCE</scope>
    <source>
        <strain evidence="14">ID150040</strain>
    </source>
</reference>
<evidence type="ECO:0000256" key="3">
    <source>
        <dbReference type="ARBA" id="ARBA00008621"/>
    </source>
</evidence>
<comment type="cofactor">
    <cofactor evidence="13">
        <name>Mg(2+)</name>
        <dbReference type="ChEBI" id="CHEBI:18420"/>
    </cofactor>
</comment>
<dbReference type="InterPro" id="IPR005493">
    <property type="entry name" value="RraA/RraA-like"/>
</dbReference>
<evidence type="ECO:0000256" key="13">
    <source>
        <dbReference type="PIRSR" id="PIRSR605493-1"/>
    </source>
</evidence>
<keyword evidence="13" id="KW-0479">Metal-binding</keyword>
<evidence type="ECO:0000256" key="7">
    <source>
        <dbReference type="ARBA" id="ARBA00016549"/>
    </source>
</evidence>
<evidence type="ECO:0000313" key="15">
    <source>
        <dbReference type="Proteomes" id="UP000597444"/>
    </source>
</evidence>
<feature type="binding site" evidence="13">
    <location>
        <position position="49"/>
    </location>
    <ligand>
        <name>substrate</name>
    </ligand>
</feature>
<keyword evidence="13" id="KW-0460">Magnesium</keyword>
<dbReference type="Proteomes" id="UP000597444">
    <property type="component" value="Unassembled WGS sequence"/>
</dbReference>
<dbReference type="AlphaFoldDB" id="A0A8J3IG82"/>
<dbReference type="PANTHER" id="PTHR33254:SF4">
    <property type="entry name" value="4-HYDROXY-4-METHYL-2-OXOGLUTARATE ALDOLASE 3-RELATED"/>
    <property type="match status" value="1"/>
</dbReference>
<comment type="similarity">
    <text evidence="3">Belongs to the class II aldolase/RraA-like family.</text>
</comment>
<comment type="cofactor">
    <cofactor evidence="2">
        <name>a divalent metal cation</name>
        <dbReference type="ChEBI" id="CHEBI:60240"/>
    </cofactor>
</comment>
<gene>
    <name evidence="14" type="ORF">KSF_010050</name>
</gene>
<proteinExistence type="inferred from homology"/>
<dbReference type="GO" id="GO:0008948">
    <property type="term" value="F:oxaloacetate decarboxylase activity"/>
    <property type="evidence" value="ECO:0007669"/>
    <property type="project" value="UniProtKB-EC"/>
</dbReference>
<evidence type="ECO:0000256" key="11">
    <source>
        <dbReference type="ARBA" id="ARBA00032305"/>
    </source>
</evidence>
<dbReference type="GO" id="GO:0047443">
    <property type="term" value="F:4-hydroxy-4-methyl-2-oxoglutarate aldolase activity"/>
    <property type="evidence" value="ECO:0007669"/>
    <property type="project" value="UniProtKB-EC"/>
</dbReference>
<accession>A0A8J3IG82</accession>
<evidence type="ECO:0000256" key="5">
    <source>
        <dbReference type="ARBA" id="ARBA00012213"/>
    </source>
</evidence>
<sequence>MDTIEALEDGTILCFDCGGDMQPAHFGEMSCQLAYSHGCRGMLLAGNCRDTQYVLKMPDFPLFSFGTRPNAFGGWIITEVNKPIYLPGHLTHYVKVMPGDFIFGDNDGVQLIPKDLVDEVLLRVEAIFEKENEEREKIAAGMSIDEVYGTYGVL</sequence>
<evidence type="ECO:0000256" key="4">
    <source>
        <dbReference type="ARBA" id="ARBA00011233"/>
    </source>
</evidence>
<dbReference type="Pfam" id="PF03737">
    <property type="entry name" value="RraA-like"/>
    <property type="match status" value="1"/>
</dbReference>
<dbReference type="EC" id="4.1.3.17" evidence="5"/>
<comment type="catalytic activity">
    <reaction evidence="12">
        <text>oxaloacetate + H(+) = pyruvate + CO2</text>
        <dbReference type="Rhea" id="RHEA:15641"/>
        <dbReference type="ChEBI" id="CHEBI:15361"/>
        <dbReference type="ChEBI" id="CHEBI:15378"/>
        <dbReference type="ChEBI" id="CHEBI:16452"/>
        <dbReference type="ChEBI" id="CHEBI:16526"/>
        <dbReference type="EC" id="4.1.1.112"/>
    </reaction>
</comment>
<evidence type="ECO:0000256" key="6">
    <source>
        <dbReference type="ARBA" id="ARBA00012947"/>
    </source>
</evidence>
<evidence type="ECO:0000256" key="9">
    <source>
        <dbReference type="ARBA" id="ARBA00029596"/>
    </source>
</evidence>
<comment type="function">
    <text evidence="8">Catalyzes the aldol cleavage of 4-hydroxy-4-methyl-2-oxoglutarate (HMG) into 2 molecules of pyruvate. Also contains a secondary oxaloacetate (OAA) decarboxylase activity due to the common pyruvate enolate transition state formed following C-C bond cleavage in the retro-aldol and decarboxylation reactions.</text>
</comment>
<dbReference type="EMBL" id="BNJK01000001">
    <property type="protein sequence ID" value="GHO90957.1"/>
    <property type="molecule type" value="Genomic_DNA"/>
</dbReference>
<dbReference type="InterPro" id="IPR036704">
    <property type="entry name" value="RraA/RraA-like_sf"/>
</dbReference>
<evidence type="ECO:0000256" key="2">
    <source>
        <dbReference type="ARBA" id="ARBA00001968"/>
    </source>
</evidence>
<keyword evidence="15" id="KW-1185">Reference proteome</keyword>
<comment type="caution">
    <text evidence="14">The sequence shown here is derived from an EMBL/GenBank/DDBJ whole genome shotgun (WGS) entry which is preliminary data.</text>
</comment>
<dbReference type="Gene3D" id="3.50.30.40">
    <property type="entry name" value="Ribonuclease E inhibitor RraA/RraA-like"/>
    <property type="match status" value="1"/>
</dbReference>
<dbReference type="PANTHER" id="PTHR33254">
    <property type="entry name" value="4-HYDROXY-4-METHYL-2-OXOGLUTARATE ALDOLASE 3-RELATED"/>
    <property type="match status" value="1"/>
</dbReference>
<evidence type="ECO:0000313" key="14">
    <source>
        <dbReference type="EMBL" id="GHO90957.1"/>
    </source>
</evidence>
<evidence type="ECO:0000256" key="8">
    <source>
        <dbReference type="ARBA" id="ARBA00025046"/>
    </source>
</evidence>
<dbReference type="SUPFAM" id="SSF89562">
    <property type="entry name" value="RraA-like"/>
    <property type="match status" value="1"/>
</dbReference>
<feature type="binding site" evidence="13">
    <location>
        <position position="50"/>
    </location>
    <ligand>
        <name>Mg(2+)</name>
        <dbReference type="ChEBI" id="CHEBI:18420"/>
    </ligand>
</feature>